<keyword evidence="3" id="KW-1185">Reference proteome</keyword>
<name>A0A2J6S8F5_HYAVF</name>
<dbReference type="AlphaFoldDB" id="A0A2J6S8F5"/>
<dbReference type="OrthoDB" id="10394963at2759"/>
<keyword evidence="1" id="KW-0472">Membrane</keyword>
<dbReference type="Proteomes" id="UP000235786">
    <property type="component" value="Unassembled WGS sequence"/>
</dbReference>
<evidence type="ECO:0000256" key="1">
    <source>
        <dbReference type="SAM" id="Phobius"/>
    </source>
</evidence>
<evidence type="ECO:0000313" key="2">
    <source>
        <dbReference type="EMBL" id="PMD47037.1"/>
    </source>
</evidence>
<evidence type="ECO:0000313" key="3">
    <source>
        <dbReference type="Proteomes" id="UP000235786"/>
    </source>
</evidence>
<feature type="transmembrane region" description="Helical" evidence="1">
    <location>
        <begin position="180"/>
        <end position="203"/>
    </location>
</feature>
<sequence length="322" mass="36030">MPLLSNATIKPDGYATRPLTTILESLLFPALLLSNIPQYVHLVLHGSALISPWYIILILLFSTIQITSRIYSPQFNPRLLFVRDARRCSSWILPAMLEYILMGTQWFCSFMLMIFFIATHTKDPLHASVAVLVTGYSIPAYAIPLITILPSIVLLYTSTSTLLTREIDPDDDLAGCWRQILFSCLSSYIYTILNFTLSVTHLIPQLLVVLHNKSGSGLSIISLGLQIPTLFLLALVVGRRFNRDFKSSRGPRPEVKRTSDISNWQFARGIKFWLSLKRAAIWYLCGGNVALGYGVMAAGQAALFALCLHYGTTDDAKIRQNL</sequence>
<reference evidence="2 3" key="1">
    <citation type="submission" date="2016-04" db="EMBL/GenBank/DDBJ databases">
        <title>A degradative enzymes factory behind the ericoid mycorrhizal symbiosis.</title>
        <authorList>
            <consortium name="DOE Joint Genome Institute"/>
            <person name="Martino E."/>
            <person name="Morin E."/>
            <person name="Grelet G."/>
            <person name="Kuo A."/>
            <person name="Kohler A."/>
            <person name="Daghino S."/>
            <person name="Barry K."/>
            <person name="Choi C."/>
            <person name="Cichocki N."/>
            <person name="Clum A."/>
            <person name="Copeland A."/>
            <person name="Hainaut M."/>
            <person name="Haridas S."/>
            <person name="Labutti K."/>
            <person name="Lindquist E."/>
            <person name="Lipzen A."/>
            <person name="Khouja H.-R."/>
            <person name="Murat C."/>
            <person name="Ohm R."/>
            <person name="Olson A."/>
            <person name="Spatafora J."/>
            <person name="Veneault-Fourrey C."/>
            <person name="Henrissat B."/>
            <person name="Grigoriev I."/>
            <person name="Martin F."/>
            <person name="Perotto S."/>
        </authorList>
    </citation>
    <scope>NUCLEOTIDE SEQUENCE [LARGE SCALE GENOMIC DNA]</scope>
    <source>
        <strain evidence="2 3">F</strain>
    </source>
</reference>
<feature type="transmembrane region" description="Helical" evidence="1">
    <location>
        <begin position="91"/>
        <end position="118"/>
    </location>
</feature>
<proteinExistence type="predicted"/>
<protein>
    <submittedName>
        <fullName evidence="2">Uncharacterized protein</fullName>
    </submittedName>
</protein>
<accession>A0A2J6S8F5</accession>
<gene>
    <name evidence="2" type="ORF">L207DRAFT_150295</name>
</gene>
<feature type="transmembrane region" description="Helical" evidence="1">
    <location>
        <begin position="215"/>
        <end position="237"/>
    </location>
</feature>
<keyword evidence="1" id="KW-1133">Transmembrane helix</keyword>
<organism evidence="2 3">
    <name type="scientific">Hyaloscypha variabilis (strain UAMH 11265 / GT02V1 / F)</name>
    <name type="common">Meliniomyces variabilis</name>
    <dbReference type="NCBI Taxonomy" id="1149755"/>
    <lineage>
        <taxon>Eukaryota</taxon>
        <taxon>Fungi</taxon>
        <taxon>Dikarya</taxon>
        <taxon>Ascomycota</taxon>
        <taxon>Pezizomycotina</taxon>
        <taxon>Leotiomycetes</taxon>
        <taxon>Helotiales</taxon>
        <taxon>Hyaloscyphaceae</taxon>
        <taxon>Hyaloscypha</taxon>
        <taxon>Hyaloscypha variabilis</taxon>
    </lineage>
</organism>
<dbReference type="EMBL" id="KZ613938">
    <property type="protein sequence ID" value="PMD47037.1"/>
    <property type="molecule type" value="Genomic_DNA"/>
</dbReference>
<keyword evidence="1" id="KW-0812">Transmembrane</keyword>
<feature type="transmembrane region" description="Helical" evidence="1">
    <location>
        <begin position="138"/>
        <end position="159"/>
    </location>
</feature>
<feature type="transmembrane region" description="Helical" evidence="1">
    <location>
        <begin position="281"/>
        <end position="306"/>
    </location>
</feature>